<dbReference type="RefSeq" id="WP_341472703.1">
    <property type="nucleotide sequence ID" value="NZ_SMAL01000002.1"/>
</dbReference>
<feature type="domain" description="Recombinase" evidence="2">
    <location>
        <begin position="174"/>
        <end position="290"/>
    </location>
</feature>
<reference evidence="3 4" key="1">
    <citation type="submission" date="2019-03" db="EMBL/GenBank/DDBJ databases">
        <title>Genomic Encyclopedia of Type Strains, Phase IV (KMG-IV): sequencing the most valuable type-strain genomes for metagenomic binning, comparative biology and taxonomic classification.</title>
        <authorList>
            <person name="Goeker M."/>
        </authorList>
    </citation>
    <scope>NUCLEOTIDE SEQUENCE [LARGE SCALE GENOMIC DNA]</scope>
    <source>
        <strain evidence="3 4">DSM 24629</strain>
    </source>
</reference>
<name>A0A4R3MNA6_9FIRM</name>
<organism evidence="3 4">
    <name type="scientific">Natranaerovirga pectinivora</name>
    <dbReference type="NCBI Taxonomy" id="682400"/>
    <lineage>
        <taxon>Bacteria</taxon>
        <taxon>Bacillati</taxon>
        <taxon>Bacillota</taxon>
        <taxon>Clostridia</taxon>
        <taxon>Lachnospirales</taxon>
        <taxon>Natranaerovirgaceae</taxon>
        <taxon>Natranaerovirga</taxon>
    </lineage>
</organism>
<feature type="domain" description="Resolvase/invertase-type recombinase catalytic" evidence="1">
    <location>
        <begin position="18"/>
        <end position="165"/>
    </location>
</feature>
<dbReference type="EMBL" id="SMAL01000002">
    <property type="protein sequence ID" value="TCT15990.1"/>
    <property type="molecule type" value="Genomic_DNA"/>
</dbReference>
<evidence type="ECO:0000313" key="4">
    <source>
        <dbReference type="Proteomes" id="UP000294902"/>
    </source>
</evidence>
<evidence type="ECO:0000313" key="3">
    <source>
        <dbReference type="EMBL" id="TCT15990.1"/>
    </source>
</evidence>
<keyword evidence="4" id="KW-1185">Reference proteome</keyword>
<dbReference type="GO" id="GO:0003677">
    <property type="term" value="F:DNA binding"/>
    <property type="evidence" value="ECO:0007669"/>
    <property type="project" value="InterPro"/>
</dbReference>
<dbReference type="Gene3D" id="3.90.1750.20">
    <property type="entry name" value="Putative Large Serine Recombinase, Chain B, Domain 2"/>
    <property type="match status" value="1"/>
</dbReference>
<dbReference type="PANTHER" id="PTHR30461:SF23">
    <property type="entry name" value="DNA RECOMBINASE-RELATED"/>
    <property type="match status" value="1"/>
</dbReference>
<dbReference type="Gene3D" id="3.40.50.1390">
    <property type="entry name" value="Resolvase, N-terminal catalytic domain"/>
    <property type="match status" value="1"/>
</dbReference>
<accession>A0A4R3MNA6</accession>
<dbReference type="SMART" id="SM00857">
    <property type="entry name" value="Resolvase"/>
    <property type="match status" value="1"/>
</dbReference>
<dbReference type="GO" id="GO:0000150">
    <property type="term" value="F:DNA strand exchange activity"/>
    <property type="evidence" value="ECO:0007669"/>
    <property type="project" value="InterPro"/>
</dbReference>
<dbReference type="SUPFAM" id="SSF53041">
    <property type="entry name" value="Resolvase-like"/>
    <property type="match status" value="1"/>
</dbReference>
<dbReference type="InterPro" id="IPR036162">
    <property type="entry name" value="Resolvase-like_N_sf"/>
</dbReference>
<dbReference type="AlphaFoldDB" id="A0A4R3MNA6"/>
<proteinExistence type="predicted"/>
<protein>
    <submittedName>
        <fullName evidence="3">DNA invertase Pin-like site-specific DNA recombinase</fullName>
    </submittedName>
</protein>
<dbReference type="InterPro" id="IPR011109">
    <property type="entry name" value="DNA_bind_recombinase_dom"/>
</dbReference>
<sequence>MRVRIIEPTKKVENKKLKVCAYARVSTDNTKQGESLENQITYYKRLITSNPEYDFVGIFADKGITGTTENRPEFKRMLDLCREKKIDVIITKSISRFARNTLDTLNYVRTLKELGIGVLFEKENINTLDSKGEVLLTILSSLAQDESRSISENSTWGIRRKFEQGKVIVNHKKFLGYDKDEDGNLVINEKQAKIVKRIYKDFLNGKGANRIAKELEEERIQNWNGTTKWYVSSIRKMLTNEKYKGDAILQKTYTVDFLTKKRVENKGEVPMYYVEESHPAIIDKEMWETV</sequence>
<dbReference type="InterPro" id="IPR006119">
    <property type="entry name" value="Resolv_N"/>
</dbReference>
<dbReference type="Pfam" id="PF07508">
    <property type="entry name" value="Recombinase"/>
    <property type="match status" value="1"/>
</dbReference>
<dbReference type="PROSITE" id="PS51737">
    <property type="entry name" value="RECOMBINASE_DNA_BIND"/>
    <property type="match status" value="1"/>
</dbReference>
<gene>
    <name evidence="3" type="ORF">EDC18_1024</name>
</gene>
<comment type="caution">
    <text evidence="3">The sequence shown here is derived from an EMBL/GenBank/DDBJ whole genome shotgun (WGS) entry which is preliminary data.</text>
</comment>
<dbReference type="PANTHER" id="PTHR30461">
    <property type="entry name" value="DNA-INVERTASE FROM LAMBDOID PROPHAGE"/>
    <property type="match status" value="1"/>
</dbReference>
<dbReference type="InterPro" id="IPR050639">
    <property type="entry name" value="SSR_resolvase"/>
</dbReference>
<dbReference type="Proteomes" id="UP000294902">
    <property type="component" value="Unassembled WGS sequence"/>
</dbReference>
<dbReference type="CDD" id="cd00338">
    <property type="entry name" value="Ser_Recombinase"/>
    <property type="match status" value="1"/>
</dbReference>
<evidence type="ECO:0000259" key="2">
    <source>
        <dbReference type="PROSITE" id="PS51737"/>
    </source>
</evidence>
<evidence type="ECO:0000259" key="1">
    <source>
        <dbReference type="PROSITE" id="PS51736"/>
    </source>
</evidence>
<dbReference type="InterPro" id="IPR038109">
    <property type="entry name" value="DNA_bind_recomb_sf"/>
</dbReference>
<dbReference type="Pfam" id="PF00239">
    <property type="entry name" value="Resolvase"/>
    <property type="match status" value="1"/>
</dbReference>
<dbReference type="PROSITE" id="PS51736">
    <property type="entry name" value="RECOMBINASES_3"/>
    <property type="match status" value="1"/>
</dbReference>